<protein>
    <submittedName>
        <fullName evidence="1">Uncharacterized protein</fullName>
    </submittedName>
</protein>
<evidence type="ECO:0000313" key="1">
    <source>
        <dbReference type="EMBL" id="KAD4180072.1"/>
    </source>
</evidence>
<dbReference type="EMBL" id="SZYD01000014">
    <property type="protein sequence ID" value="KAD4180072.1"/>
    <property type="molecule type" value="Genomic_DNA"/>
</dbReference>
<reference evidence="1 2" key="1">
    <citation type="submission" date="2019-05" db="EMBL/GenBank/DDBJ databases">
        <title>Mikania micrantha, genome provides insights into the molecular mechanism of rapid growth.</title>
        <authorList>
            <person name="Liu B."/>
        </authorList>
    </citation>
    <scope>NUCLEOTIDE SEQUENCE [LARGE SCALE GENOMIC DNA]</scope>
    <source>
        <strain evidence="1">NLD-2019</strain>
        <tissue evidence="1">Leaf</tissue>
    </source>
</reference>
<gene>
    <name evidence="1" type="ORF">E3N88_28663</name>
</gene>
<accession>A0A5N6N320</accession>
<comment type="caution">
    <text evidence="1">The sequence shown here is derived from an EMBL/GenBank/DDBJ whole genome shotgun (WGS) entry which is preliminary data.</text>
</comment>
<sequence>MTVTVTNKSHSYMYHGEDIYTPDLSVVTGIETSKSHPYRYYGKDILQAGLSWQLCAPPGAPSWYVFGPSQQPSPPVVGWLIRSS</sequence>
<organism evidence="1 2">
    <name type="scientific">Mikania micrantha</name>
    <name type="common">bitter vine</name>
    <dbReference type="NCBI Taxonomy" id="192012"/>
    <lineage>
        <taxon>Eukaryota</taxon>
        <taxon>Viridiplantae</taxon>
        <taxon>Streptophyta</taxon>
        <taxon>Embryophyta</taxon>
        <taxon>Tracheophyta</taxon>
        <taxon>Spermatophyta</taxon>
        <taxon>Magnoliopsida</taxon>
        <taxon>eudicotyledons</taxon>
        <taxon>Gunneridae</taxon>
        <taxon>Pentapetalae</taxon>
        <taxon>asterids</taxon>
        <taxon>campanulids</taxon>
        <taxon>Asterales</taxon>
        <taxon>Asteraceae</taxon>
        <taxon>Asteroideae</taxon>
        <taxon>Heliantheae alliance</taxon>
        <taxon>Eupatorieae</taxon>
        <taxon>Mikania</taxon>
    </lineage>
</organism>
<proteinExistence type="predicted"/>
<dbReference type="AlphaFoldDB" id="A0A5N6N320"/>
<keyword evidence="2" id="KW-1185">Reference proteome</keyword>
<evidence type="ECO:0000313" key="2">
    <source>
        <dbReference type="Proteomes" id="UP000326396"/>
    </source>
</evidence>
<name>A0A5N6N320_9ASTR</name>
<dbReference type="Proteomes" id="UP000326396">
    <property type="component" value="Linkage Group LG4"/>
</dbReference>